<dbReference type="PROSITE" id="PS51462">
    <property type="entry name" value="NUDIX"/>
    <property type="match status" value="1"/>
</dbReference>
<dbReference type="PATRIC" id="fig|28229.3.peg.2656"/>
<evidence type="ECO:0000256" key="2">
    <source>
        <dbReference type="ARBA" id="ARBA00022801"/>
    </source>
</evidence>
<name>A0A099KNH4_COLPS</name>
<evidence type="ECO:0000313" key="5">
    <source>
        <dbReference type="Proteomes" id="UP000029868"/>
    </source>
</evidence>
<keyword evidence="2 4" id="KW-0378">Hydrolase</keyword>
<dbReference type="InterPro" id="IPR015797">
    <property type="entry name" value="NUDIX_hydrolase-like_dom_sf"/>
</dbReference>
<dbReference type="PANTHER" id="PTHR43046">
    <property type="entry name" value="GDP-MANNOSE MANNOSYL HYDROLASE"/>
    <property type="match status" value="1"/>
</dbReference>
<dbReference type="Pfam" id="PF00293">
    <property type="entry name" value="NUDIX"/>
    <property type="match status" value="1"/>
</dbReference>
<dbReference type="SUPFAM" id="SSF55811">
    <property type="entry name" value="Nudix"/>
    <property type="match status" value="1"/>
</dbReference>
<dbReference type="AlphaFoldDB" id="A0A099KNH4"/>
<dbReference type="Gene3D" id="3.90.79.10">
    <property type="entry name" value="Nucleoside Triphosphate Pyrophosphohydrolase"/>
    <property type="match status" value="1"/>
</dbReference>
<comment type="cofactor">
    <cofactor evidence="1">
        <name>Mg(2+)</name>
        <dbReference type="ChEBI" id="CHEBI:18420"/>
    </cofactor>
</comment>
<proteinExistence type="predicted"/>
<evidence type="ECO:0000313" key="4">
    <source>
        <dbReference type="EMBL" id="KGJ91780.1"/>
    </source>
</evidence>
<feature type="domain" description="Nudix hydrolase" evidence="3">
    <location>
        <begin position="29"/>
        <end position="167"/>
    </location>
</feature>
<dbReference type="EMBL" id="JQEC01000039">
    <property type="protein sequence ID" value="KGJ91780.1"/>
    <property type="molecule type" value="Genomic_DNA"/>
</dbReference>
<gene>
    <name evidence="4" type="ORF">GAB14E_2937</name>
</gene>
<accession>A0A099KNH4</accession>
<dbReference type="OrthoDB" id="9804442at2"/>
<dbReference type="CDD" id="cd02883">
    <property type="entry name" value="NUDIX_Hydrolase"/>
    <property type="match status" value="1"/>
</dbReference>
<comment type="caution">
    <text evidence="4">The sequence shown here is derived from an EMBL/GenBank/DDBJ whole genome shotgun (WGS) entry which is preliminary data.</text>
</comment>
<evidence type="ECO:0000256" key="1">
    <source>
        <dbReference type="ARBA" id="ARBA00001946"/>
    </source>
</evidence>
<organism evidence="4 5">
    <name type="scientific">Colwellia psychrerythraea</name>
    <name type="common">Vibrio psychroerythus</name>
    <dbReference type="NCBI Taxonomy" id="28229"/>
    <lineage>
        <taxon>Bacteria</taxon>
        <taxon>Pseudomonadati</taxon>
        <taxon>Pseudomonadota</taxon>
        <taxon>Gammaproteobacteria</taxon>
        <taxon>Alteromonadales</taxon>
        <taxon>Colwelliaceae</taxon>
        <taxon>Colwellia</taxon>
    </lineage>
</organism>
<sequence length="186" mass="21315">MSFIMRLLKSTIHPDVHSSGINCSETKCFIRKASRAIVLKGESILLLYTKRYHDYSLPGGGIDKGESNIDGLVRELKEETGAHNVKNIVEFGLYEEFRPWHKNNFDIVHMQSYCYTCTIDDELLEPELEAHELSNGMYPIWMNIHQAIAHNEETMAKSDKKGLSIERETFLLKRIVSELLTKSVLA</sequence>
<evidence type="ECO:0000259" key="3">
    <source>
        <dbReference type="PROSITE" id="PS51462"/>
    </source>
</evidence>
<protein>
    <submittedName>
        <fullName evidence="4">NUDIX hydrolase</fullName>
    </submittedName>
</protein>
<dbReference type="Proteomes" id="UP000029868">
    <property type="component" value="Unassembled WGS sequence"/>
</dbReference>
<dbReference type="PANTHER" id="PTHR43046:SF15">
    <property type="entry name" value="MUTT_NUDIX FAMILY PROTEIN"/>
    <property type="match status" value="1"/>
</dbReference>
<dbReference type="RefSeq" id="WP_033082683.1">
    <property type="nucleotide sequence ID" value="NZ_JQEC01000039.1"/>
</dbReference>
<reference evidence="4 5" key="1">
    <citation type="submission" date="2014-08" db="EMBL/GenBank/DDBJ databases">
        <title>Genomic and Phenotypic Diversity of Colwellia psychrerythraea strains from Disparate Marine Basins.</title>
        <authorList>
            <person name="Techtmann S.M."/>
            <person name="Stelling S.C."/>
            <person name="Utturkar S.M."/>
            <person name="Alshibli N."/>
            <person name="Harris A."/>
            <person name="Brown S.D."/>
            <person name="Hazen T.C."/>
        </authorList>
    </citation>
    <scope>NUCLEOTIDE SEQUENCE [LARGE SCALE GENOMIC DNA]</scope>
    <source>
        <strain evidence="4 5">GAB14E</strain>
    </source>
</reference>
<dbReference type="InterPro" id="IPR020084">
    <property type="entry name" value="NUDIX_hydrolase_CS"/>
</dbReference>
<dbReference type="PROSITE" id="PS00893">
    <property type="entry name" value="NUDIX_BOX"/>
    <property type="match status" value="1"/>
</dbReference>
<dbReference type="InterPro" id="IPR000086">
    <property type="entry name" value="NUDIX_hydrolase_dom"/>
</dbReference>
<dbReference type="GO" id="GO:0016787">
    <property type="term" value="F:hydrolase activity"/>
    <property type="evidence" value="ECO:0007669"/>
    <property type="project" value="UniProtKB-KW"/>
</dbReference>